<organism evidence="3 4">
    <name type="scientific">Rhodococcus erythropolis</name>
    <name type="common">Arthrobacter picolinophilus</name>
    <dbReference type="NCBI Taxonomy" id="1833"/>
    <lineage>
        <taxon>Bacteria</taxon>
        <taxon>Bacillati</taxon>
        <taxon>Actinomycetota</taxon>
        <taxon>Actinomycetes</taxon>
        <taxon>Mycobacteriales</taxon>
        <taxon>Nocardiaceae</taxon>
        <taxon>Rhodococcus</taxon>
        <taxon>Rhodococcus erythropolis group</taxon>
    </lineage>
</organism>
<reference evidence="3 4" key="1">
    <citation type="journal article" date="2017" name="Poromechanics V (2013)">
        <title>Genomic Characterization of the Arsenic-Tolerant Actinobacterium, &lt;i&gt;Rhodococcus erythropolis&lt;/i&gt; S43.</title>
        <authorList>
            <person name="Retamal-Morales G."/>
            <person name="Mehnert M."/>
            <person name="Schwabe R."/>
            <person name="Tischler D."/>
            <person name="Schloemann M."/>
            <person name="Levican G.J."/>
        </authorList>
    </citation>
    <scope>NUCLEOTIDE SEQUENCE [LARGE SCALE GENOMIC DNA]</scope>
    <source>
        <strain evidence="3 4">S43</strain>
    </source>
</reference>
<accession>A0A5N5E412</accession>
<dbReference type="InterPro" id="IPR017946">
    <property type="entry name" value="PLC-like_Pdiesterase_TIM-brl"/>
</dbReference>
<dbReference type="PANTHER" id="PTHR46211:SF14">
    <property type="entry name" value="GLYCEROPHOSPHODIESTER PHOSPHODIESTERASE"/>
    <property type="match status" value="1"/>
</dbReference>
<sequence length="495" mass="51916">MAAEVVAHTALSRRSVFRAATLLGLGLAGGSATSACSNSSISAQSPVHQFLSRGRYFIAQRGASDEAPEHTLAAYSRIADRGAEAISVAVHRTRDGILVCHEDPTLSRTSGQNIAIADVTHDELSNHPVDLTRWVGPDWGMHPIPTFSEVLERLGKRAVLFVESKDPEATTDVIGAVTAKQLGGTTVFTQPFTAREGESAARKAGLTICTYFSSHATSAEIDEAADGSDAIGIFAGVRRENERQQTSIQGAVATGKPVIAWSVNRRSQLPYLAEAGVRGFMSSSWSYVAGPSEPSPHDTFSTGRIAPGDLAGNNSSSAAPEWGPNGSILLATGASPQSISMGSMCPVRAAPYVITVEAQFGAAPPLASDHLAVVIGRDDDSAYRLGAVSPGTTQGQLVVLRSTGDLELRSIPEGNALSILQSSVAGNKPVVGQWLTLRIIVKPDSVIAECDSGQEPEPTTVSAPRTAFGGYFTLARNYSAANAQASFRNISVAYR</sequence>
<name>A0A5N5E412_RHOER</name>
<dbReference type="Gene3D" id="3.20.20.190">
    <property type="entry name" value="Phosphatidylinositol (PI) phosphodiesterase"/>
    <property type="match status" value="1"/>
</dbReference>
<dbReference type="GO" id="GO:0008081">
    <property type="term" value="F:phosphoric diester hydrolase activity"/>
    <property type="evidence" value="ECO:0007669"/>
    <property type="project" value="InterPro"/>
</dbReference>
<evidence type="ECO:0000259" key="2">
    <source>
        <dbReference type="PROSITE" id="PS51704"/>
    </source>
</evidence>
<protein>
    <recommendedName>
        <fullName evidence="2">GP-PDE domain-containing protein</fullName>
    </recommendedName>
</protein>
<dbReference type="Pfam" id="PF03009">
    <property type="entry name" value="GDPD"/>
    <property type="match status" value="1"/>
</dbReference>
<comment type="caution">
    <text evidence="3">The sequence shown here is derived from an EMBL/GenBank/DDBJ whole genome shotgun (WGS) entry which is preliminary data.</text>
</comment>
<dbReference type="SUPFAM" id="SSF51695">
    <property type="entry name" value="PLC-like phosphodiesterases"/>
    <property type="match status" value="1"/>
</dbReference>
<feature type="region of interest" description="Disordered" evidence="1">
    <location>
        <begin position="291"/>
        <end position="319"/>
    </location>
</feature>
<dbReference type="Proteomes" id="UP000325576">
    <property type="component" value="Unassembled WGS sequence"/>
</dbReference>
<dbReference type="PANTHER" id="PTHR46211">
    <property type="entry name" value="GLYCEROPHOSPHORYL DIESTER PHOSPHODIESTERASE"/>
    <property type="match status" value="1"/>
</dbReference>
<dbReference type="InterPro" id="IPR030395">
    <property type="entry name" value="GP_PDE_dom"/>
</dbReference>
<dbReference type="AlphaFoldDB" id="A0A5N5E412"/>
<evidence type="ECO:0000313" key="4">
    <source>
        <dbReference type="Proteomes" id="UP000325576"/>
    </source>
</evidence>
<proteinExistence type="predicted"/>
<dbReference type="PROSITE" id="PS51704">
    <property type="entry name" value="GP_PDE"/>
    <property type="match status" value="1"/>
</dbReference>
<dbReference type="GO" id="GO:0006629">
    <property type="term" value="P:lipid metabolic process"/>
    <property type="evidence" value="ECO:0007669"/>
    <property type="project" value="InterPro"/>
</dbReference>
<evidence type="ECO:0000313" key="3">
    <source>
        <dbReference type="EMBL" id="KAB2584491.1"/>
    </source>
</evidence>
<feature type="domain" description="GP-PDE" evidence="2">
    <location>
        <begin position="55"/>
        <end position="293"/>
    </location>
</feature>
<gene>
    <name evidence="3" type="ORF">BS297_15225</name>
</gene>
<dbReference type="EMBL" id="MRBO01000433">
    <property type="protein sequence ID" value="KAB2584491.1"/>
    <property type="molecule type" value="Genomic_DNA"/>
</dbReference>
<evidence type="ECO:0000256" key="1">
    <source>
        <dbReference type="SAM" id="MobiDB-lite"/>
    </source>
</evidence>